<dbReference type="RefSeq" id="WP_045463051.1">
    <property type="nucleotide sequence ID" value="NZ_BBLT01000004.1"/>
</dbReference>
<sequence>MRERNFLLMVLSFWVTGAYAQSTIKGRIINSFNGNPIEFVNVTIYKGEDNVLLDGRLTDSTGVFEFKNLKSGIYDLKVTSIGYNSGEIKNIATDGKNPINLGDILTEEDSSSLKEVVVKGQQQTPFKQVFKANQIDAAKGGTAIDVLKNMPSVSVNAEGDIRLRGSAGFLILVNEKPVLSDLKTVLSQIPANAIENIEIITSPSAKYDADGKAGIINITTKKGVDDGLSFTSNVQYGLPSIHDFSNREKPYRYGIDATLNYKKEKWDVSVGGSYQQNDLAGRREGDVNTTFDNRFTSFPSEGERSFKRTNYSARALVTYTPNESNTFNVGFYNGQKVQYRRADINYKNFKKDVNTEQPLASIEYFNSNLVKKQGNFSLANIDYSHKFRNKSLLTLSGLYEYAVLDGYTKNLNTSLNNYADTMDYVLNTGNSPIHGLRGKIDYALNIGKGKLESGYQARYQQQTGAYMYKDAILGTGHYSIVPEFSSDIKVLNQIHSVYSQYSGKGKKLSYIAGLRYEYSYRKFEADKLNEPYELNLSSLFPSLNLSYNLNSTLRAKGGFNRRVQRSTSNELNPYPEREHSETLEQGDPRILPEFVNLSEIGLIKDIKNEGSVFITLYNQEIKNVVNRVNSAYNDTILNRIYTNAGKAHVWGIETGINVKPVKWWSVYLGGNIYNYRIVGTLFNNTVQVRNSAFAYSFNTNHNFQLSKTLSFQFNLNYLSERPTAQGEDSRFVSPNLSLKKTFLNGRLSTLVQWQNIDLGLIPSNEQRITTRGVNFYTTTNYIQEKDVFLINISYSLTQSAKKVKLPSSEFGEKEF</sequence>
<evidence type="ECO:0000313" key="7">
    <source>
        <dbReference type="Proteomes" id="UP000030185"/>
    </source>
</evidence>
<feature type="domain" description="TonB-dependent receptor plug" evidence="4">
    <location>
        <begin position="127"/>
        <end position="214"/>
    </location>
</feature>
<protein>
    <recommendedName>
        <fullName evidence="8">TonB-dependent receptor</fullName>
    </recommendedName>
</protein>
<evidence type="ECO:0000256" key="3">
    <source>
        <dbReference type="ARBA" id="ARBA00023237"/>
    </source>
</evidence>
<dbReference type="Gene3D" id="2.40.170.20">
    <property type="entry name" value="TonB-dependent receptor, beta-barrel domain"/>
    <property type="match status" value="1"/>
</dbReference>
<feature type="domain" description="Outer membrane protein beta-barrel" evidence="5">
    <location>
        <begin position="385"/>
        <end position="794"/>
    </location>
</feature>
<proteinExistence type="predicted"/>
<dbReference type="InterPro" id="IPR041700">
    <property type="entry name" value="OMP_b-brl_3"/>
</dbReference>
<evidence type="ECO:0000313" key="6">
    <source>
        <dbReference type="EMBL" id="GAL85061.1"/>
    </source>
</evidence>
<dbReference type="InterPro" id="IPR008969">
    <property type="entry name" value="CarboxyPept-like_regulatory"/>
</dbReference>
<evidence type="ECO:0000256" key="1">
    <source>
        <dbReference type="ARBA" id="ARBA00004442"/>
    </source>
</evidence>
<dbReference type="Gene3D" id="2.60.40.1120">
    <property type="entry name" value="Carboxypeptidase-like, regulatory domain"/>
    <property type="match status" value="1"/>
</dbReference>
<evidence type="ECO:0000259" key="5">
    <source>
        <dbReference type="Pfam" id="PF14905"/>
    </source>
</evidence>
<keyword evidence="7" id="KW-1185">Reference proteome</keyword>
<keyword evidence="3" id="KW-0998">Cell outer membrane</keyword>
<evidence type="ECO:0008006" key="8">
    <source>
        <dbReference type="Google" id="ProtNLM"/>
    </source>
</evidence>
<dbReference type="Proteomes" id="UP000030185">
    <property type="component" value="Unassembled WGS sequence"/>
</dbReference>
<accession>A0A098LDL5</accession>
<gene>
    <name evidence="6" type="ORF">MYP_2289</name>
</gene>
<dbReference type="Pfam" id="PF14905">
    <property type="entry name" value="OMP_b-brl_3"/>
    <property type="match status" value="1"/>
</dbReference>
<dbReference type="PANTHER" id="PTHR40980:SF4">
    <property type="entry name" value="TONB-DEPENDENT RECEPTOR-LIKE BETA-BARREL DOMAIN-CONTAINING PROTEIN"/>
    <property type="match status" value="1"/>
</dbReference>
<dbReference type="GO" id="GO:0009279">
    <property type="term" value="C:cell outer membrane"/>
    <property type="evidence" value="ECO:0007669"/>
    <property type="project" value="UniProtKB-SubCell"/>
</dbReference>
<dbReference type="AlphaFoldDB" id="A0A098LDL5"/>
<reference evidence="6 7" key="1">
    <citation type="submission" date="2014-09" db="EMBL/GenBank/DDBJ databases">
        <title>Sporocytophaga myxococcoides PG-01 genome sequencing.</title>
        <authorList>
            <person name="Liu L."/>
            <person name="Gao P.J."/>
            <person name="Chen G.J."/>
            <person name="Wang L.S."/>
        </authorList>
    </citation>
    <scope>NUCLEOTIDE SEQUENCE [LARGE SCALE GENOMIC DNA]</scope>
    <source>
        <strain evidence="6 7">PG-01</strain>
    </source>
</reference>
<evidence type="ECO:0000259" key="4">
    <source>
        <dbReference type="Pfam" id="PF07715"/>
    </source>
</evidence>
<dbReference type="eggNOG" id="COG4771">
    <property type="taxonomic scope" value="Bacteria"/>
</dbReference>
<dbReference type="InterPro" id="IPR012910">
    <property type="entry name" value="Plug_dom"/>
</dbReference>
<dbReference type="InterPro" id="IPR037066">
    <property type="entry name" value="Plug_dom_sf"/>
</dbReference>
<dbReference type="Pfam" id="PF07715">
    <property type="entry name" value="Plug"/>
    <property type="match status" value="1"/>
</dbReference>
<dbReference type="InterPro" id="IPR036942">
    <property type="entry name" value="Beta-barrel_TonB_sf"/>
</dbReference>
<dbReference type="STRING" id="153721.MYP_2289"/>
<dbReference type="PANTHER" id="PTHR40980">
    <property type="entry name" value="PLUG DOMAIN-CONTAINING PROTEIN"/>
    <property type="match status" value="1"/>
</dbReference>
<evidence type="ECO:0000256" key="2">
    <source>
        <dbReference type="ARBA" id="ARBA00023136"/>
    </source>
</evidence>
<organism evidence="6 7">
    <name type="scientific">Sporocytophaga myxococcoides</name>
    <dbReference type="NCBI Taxonomy" id="153721"/>
    <lineage>
        <taxon>Bacteria</taxon>
        <taxon>Pseudomonadati</taxon>
        <taxon>Bacteroidota</taxon>
        <taxon>Cytophagia</taxon>
        <taxon>Cytophagales</taxon>
        <taxon>Cytophagaceae</taxon>
        <taxon>Sporocytophaga</taxon>
    </lineage>
</organism>
<dbReference type="Pfam" id="PF13620">
    <property type="entry name" value="CarboxypepD_reg"/>
    <property type="match status" value="1"/>
</dbReference>
<dbReference type="Gene3D" id="2.170.130.10">
    <property type="entry name" value="TonB-dependent receptor, plug domain"/>
    <property type="match status" value="1"/>
</dbReference>
<dbReference type="EMBL" id="BBLT01000004">
    <property type="protein sequence ID" value="GAL85061.1"/>
    <property type="molecule type" value="Genomic_DNA"/>
</dbReference>
<keyword evidence="2" id="KW-0472">Membrane</keyword>
<comment type="subcellular location">
    <subcellularLocation>
        <location evidence="1">Cell outer membrane</location>
    </subcellularLocation>
</comment>
<name>A0A098LDL5_9BACT</name>
<comment type="caution">
    <text evidence="6">The sequence shown here is derived from an EMBL/GenBank/DDBJ whole genome shotgun (WGS) entry which is preliminary data.</text>
</comment>
<dbReference type="SUPFAM" id="SSF56935">
    <property type="entry name" value="Porins"/>
    <property type="match status" value="1"/>
</dbReference>
<dbReference type="SUPFAM" id="SSF49464">
    <property type="entry name" value="Carboxypeptidase regulatory domain-like"/>
    <property type="match status" value="1"/>
</dbReference>